<name>A0A5J4RH57_9ZZZZ</name>
<accession>A0A5J4RH57</accession>
<dbReference type="EMBL" id="SNRY01001171">
    <property type="protein sequence ID" value="KAA6332972.1"/>
    <property type="molecule type" value="Genomic_DNA"/>
</dbReference>
<gene>
    <name evidence="1" type="ORF">EZS27_018568</name>
</gene>
<sequence length="175" mass="20725">METIKSLVDKLVQTESISKQVKILQETNTLFLTKYMLEIDDNFRLYPIEVEAYYYNEKNFPDTCVHQNKLQKNNFNKLYFHRASKEPDKSFLYDRGGVDVCISDDDNYYFGILIRSAWIKDEEEPICGPGRLTRYIVEHICGDKIIKKITEKEIVKIEELEKKSIIRVNDQTILR</sequence>
<dbReference type="AlphaFoldDB" id="A0A5J4RH57"/>
<proteinExistence type="predicted"/>
<organism evidence="1">
    <name type="scientific">termite gut metagenome</name>
    <dbReference type="NCBI Taxonomy" id="433724"/>
    <lineage>
        <taxon>unclassified sequences</taxon>
        <taxon>metagenomes</taxon>
        <taxon>organismal metagenomes</taxon>
    </lineage>
</organism>
<reference evidence="1" key="1">
    <citation type="submission" date="2019-03" db="EMBL/GenBank/DDBJ databases">
        <title>Single cell metagenomics reveals metabolic interactions within the superorganism composed of flagellate Streblomastix strix and complex community of Bacteroidetes bacteria on its surface.</title>
        <authorList>
            <person name="Treitli S.C."/>
            <person name="Kolisko M."/>
            <person name="Husnik F."/>
            <person name="Keeling P."/>
            <person name="Hampl V."/>
        </authorList>
    </citation>
    <scope>NUCLEOTIDE SEQUENCE</scope>
    <source>
        <strain evidence="1">STM</strain>
    </source>
</reference>
<evidence type="ECO:0000313" key="1">
    <source>
        <dbReference type="EMBL" id="KAA6332972.1"/>
    </source>
</evidence>
<protein>
    <submittedName>
        <fullName evidence="1">Uncharacterized protein</fullName>
    </submittedName>
</protein>
<comment type="caution">
    <text evidence="1">The sequence shown here is derived from an EMBL/GenBank/DDBJ whole genome shotgun (WGS) entry which is preliminary data.</text>
</comment>